<dbReference type="EMBL" id="JARKIB010000008">
    <property type="protein sequence ID" value="KAJ7777206.1"/>
    <property type="molecule type" value="Genomic_DNA"/>
</dbReference>
<dbReference type="PANTHER" id="PTHR22893:SF91">
    <property type="entry name" value="NADPH DEHYDROGENASE 2-RELATED"/>
    <property type="match status" value="1"/>
</dbReference>
<sequence length="376" mass="40747">MPSLFTPLQLGSITIPNRLGMSALTRNRASSLGTVPTELMKQYYEQRAIGGAGLIVSEGTLITRQGGEFVYVPGLWNKSQVAGWKKITDAVHAAGSKIYAQLWHLGRTAHPDTPEQIASGEPVYAPSALAARGGRFDFLPGNPKYVTPTEIQDPAVLIAQFKTAAINAKEAGFDGVELHGANGYLVHQFLDSGSNKRTDKWGSSVENRARFCLEVLRALIEVFGPDVSLKISPAAGYNDVGMELQESLDTFGYLLKEVNKLGLSYVALVRYTLFLDPEFDGKRRATEHDVLKSYGPSLTDTPIFVNASVTPAEAEELVSSGKVAGVFIGMGWISHPDLAKRIQAGRTLDNVVDWKTVYEGGSDPAVGYVDYESAVY</sequence>
<dbReference type="InterPro" id="IPR001155">
    <property type="entry name" value="OxRdtase_FMN_N"/>
</dbReference>
<dbReference type="InterPro" id="IPR045247">
    <property type="entry name" value="Oye-like"/>
</dbReference>
<dbReference type="PANTHER" id="PTHR22893">
    <property type="entry name" value="NADH OXIDOREDUCTASE-RELATED"/>
    <property type="match status" value="1"/>
</dbReference>
<dbReference type="Pfam" id="PF00724">
    <property type="entry name" value="Oxidored_FMN"/>
    <property type="match status" value="1"/>
</dbReference>
<dbReference type="AlphaFoldDB" id="A0AAD7NW01"/>
<name>A0AAD7NW01_9AGAR</name>
<accession>A0AAD7NW01</accession>
<reference evidence="2" key="1">
    <citation type="submission" date="2023-03" db="EMBL/GenBank/DDBJ databases">
        <title>Massive genome expansion in bonnet fungi (Mycena s.s.) driven by repeated elements and novel gene families across ecological guilds.</title>
        <authorList>
            <consortium name="Lawrence Berkeley National Laboratory"/>
            <person name="Harder C.B."/>
            <person name="Miyauchi S."/>
            <person name="Viragh M."/>
            <person name="Kuo A."/>
            <person name="Thoen E."/>
            <person name="Andreopoulos B."/>
            <person name="Lu D."/>
            <person name="Skrede I."/>
            <person name="Drula E."/>
            <person name="Henrissat B."/>
            <person name="Morin E."/>
            <person name="Kohler A."/>
            <person name="Barry K."/>
            <person name="LaButti K."/>
            <person name="Morin E."/>
            <person name="Salamov A."/>
            <person name="Lipzen A."/>
            <person name="Mereny Z."/>
            <person name="Hegedus B."/>
            <person name="Baldrian P."/>
            <person name="Stursova M."/>
            <person name="Weitz H."/>
            <person name="Taylor A."/>
            <person name="Grigoriev I.V."/>
            <person name="Nagy L.G."/>
            <person name="Martin F."/>
            <person name="Kauserud H."/>
        </authorList>
    </citation>
    <scope>NUCLEOTIDE SEQUENCE</scope>
    <source>
        <strain evidence="2">CBHHK182m</strain>
    </source>
</reference>
<protein>
    <recommendedName>
        <fullName evidence="1">NADH:flavin oxidoreductase/NADH oxidase N-terminal domain-containing protein</fullName>
    </recommendedName>
</protein>
<proteinExistence type="predicted"/>
<dbReference type="Gene3D" id="3.20.20.70">
    <property type="entry name" value="Aldolase class I"/>
    <property type="match status" value="1"/>
</dbReference>
<dbReference type="GO" id="GO:0016491">
    <property type="term" value="F:oxidoreductase activity"/>
    <property type="evidence" value="ECO:0007669"/>
    <property type="project" value="InterPro"/>
</dbReference>
<evidence type="ECO:0000259" key="1">
    <source>
        <dbReference type="Pfam" id="PF00724"/>
    </source>
</evidence>
<dbReference type="GO" id="GO:0010181">
    <property type="term" value="F:FMN binding"/>
    <property type="evidence" value="ECO:0007669"/>
    <property type="project" value="InterPro"/>
</dbReference>
<organism evidence="2 3">
    <name type="scientific">Mycena metata</name>
    <dbReference type="NCBI Taxonomy" id="1033252"/>
    <lineage>
        <taxon>Eukaryota</taxon>
        <taxon>Fungi</taxon>
        <taxon>Dikarya</taxon>
        <taxon>Basidiomycota</taxon>
        <taxon>Agaricomycotina</taxon>
        <taxon>Agaricomycetes</taxon>
        <taxon>Agaricomycetidae</taxon>
        <taxon>Agaricales</taxon>
        <taxon>Marasmiineae</taxon>
        <taxon>Mycenaceae</taxon>
        <taxon>Mycena</taxon>
    </lineage>
</organism>
<keyword evidence="3" id="KW-1185">Reference proteome</keyword>
<feature type="domain" description="NADH:flavin oxidoreductase/NADH oxidase N-terminal" evidence="1">
    <location>
        <begin position="3"/>
        <end position="348"/>
    </location>
</feature>
<gene>
    <name evidence="2" type="ORF">B0H16DRAFT_1360923</name>
</gene>
<dbReference type="CDD" id="cd02933">
    <property type="entry name" value="OYE_like_FMN"/>
    <property type="match status" value="1"/>
</dbReference>
<dbReference type="Proteomes" id="UP001215598">
    <property type="component" value="Unassembled WGS sequence"/>
</dbReference>
<evidence type="ECO:0000313" key="2">
    <source>
        <dbReference type="EMBL" id="KAJ7777206.1"/>
    </source>
</evidence>
<evidence type="ECO:0000313" key="3">
    <source>
        <dbReference type="Proteomes" id="UP001215598"/>
    </source>
</evidence>
<comment type="caution">
    <text evidence="2">The sequence shown here is derived from an EMBL/GenBank/DDBJ whole genome shotgun (WGS) entry which is preliminary data.</text>
</comment>
<dbReference type="InterPro" id="IPR013785">
    <property type="entry name" value="Aldolase_TIM"/>
</dbReference>
<dbReference type="SUPFAM" id="SSF51395">
    <property type="entry name" value="FMN-linked oxidoreductases"/>
    <property type="match status" value="1"/>
</dbReference>